<dbReference type="RefSeq" id="WP_307238737.1">
    <property type="nucleotide sequence ID" value="NZ_JAUSQZ010000001.1"/>
</dbReference>
<dbReference type="InterPro" id="IPR044925">
    <property type="entry name" value="His-Me_finger_sf"/>
</dbReference>
<dbReference type="SUPFAM" id="SSF54060">
    <property type="entry name" value="His-Me finger endonucleases"/>
    <property type="match status" value="1"/>
</dbReference>
<proteinExistence type="predicted"/>
<dbReference type="Proteomes" id="UP001235712">
    <property type="component" value="Unassembled WGS sequence"/>
</dbReference>
<dbReference type="EMBL" id="JAUSQZ010000001">
    <property type="protein sequence ID" value="MDP9825199.1"/>
    <property type="molecule type" value="Genomic_DNA"/>
</dbReference>
<protein>
    <recommendedName>
        <fullName evidence="3">HNH endonuclease</fullName>
    </recommendedName>
</protein>
<name>A0ABT9NXN8_9ACTN</name>
<keyword evidence="2" id="KW-1185">Reference proteome</keyword>
<organism evidence="1 2">
    <name type="scientific">Kineosporia succinea</name>
    <dbReference type="NCBI Taxonomy" id="84632"/>
    <lineage>
        <taxon>Bacteria</taxon>
        <taxon>Bacillati</taxon>
        <taxon>Actinomycetota</taxon>
        <taxon>Actinomycetes</taxon>
        <taxon>Kineosporiales</taxon>
        <taxon>Kineosporiaceae</taxon>
        <taxon>Kineosporia</taxon>
    </lineage>
</organism>
<comment type="caution">
    <text evidence="1">The sequence shown here is derived from an EMBL/GenBank/DDBJ whole genome shotgun (WGS) entry which is preliminary data.</text>
</comment>
<gene>
    <name evidence="1" type="ORF">J2S57_000948</name>
</gene>
<sequence>MTDEPTRRIPLHKLPEAERRALRERIYEITPELTERFWQYTDPTPQGEHGCWHWTGARVTRGYGTLSIKLDGKTYAASVPRIALVMSGGDVDTPVVRHLVCDNPACVRPDHLRGGTQADNAQDAVRHGRISWQKGRAAQIASAHARAEHRLQRGAKICCICHRDLPLEDFAQVRQHADGRRSRCNRCFSAIRRYRVAGHRGGLPDSCFPAVVQAVRPDLPADPALADDPRRNDVVIIEQVRSVGAR</sequence>
<evidence type="ECO:0008006" key="3">
    <source>
        <dbReference type="Google" id="ProtNLM"/>
    </source>
</evidence>
<evidence type="ECO:0000313" key="1">
    <source>
        <dbReference type="EMBL" id="MDP9825199.1"/>
    </source>
</evidence>
<accession>A0ABT9NXN8</accession>
<evidence type="ECO:0000313" key="2">
    <source>
        <dbReference type="Proteomes" id="UP001235712"/>
    </source>
</evidence>
<reference evidence="1 2" key="1">
    <citation type="submission" date="2023-07" db="EMBL/GenBank/DDBJ databases">
        <title>Sequencing the genomes of 1000 actinobacteria strains.</title>
        <authorList>
            <person name="Klenk H.-P."/>
        </authorList>
    </citation>
    <scope>NUCLEOTIDE SEQUENCE [LARGE SCALE GENOMIC DNA]</scope>
    <source>
        <strain evidence="1 2">DSM 44388</strain>
    </source>
</reference>